<dbReference type="Pfam" id="PF04937">
    <property type="entry name" value="DUF659"/>
    <property type="match status" value="1"/>
</dbReference>
<dbReference type="Proteomes" id="UP000283530">
    <property type="component" value="Unassembled WGS sequence"/>
</dbReference>
<proteinExistence type="predicted"/>
<dbReference type="InterPro" id="IPR012337">
    <property type="entry name" value="RNaseH-like_sf"/>
</dbReference>
<feature type="region of interest" description="Disordered" evidence="1">
    <location>
        <begin position="1"/>
        <end position="67"/>
    </location>
</feature>
<comment type="caution">
    <text evidence="3">The sequence shown here is derived from an EMBL/GenBank/DDBJ whole genome shotgun (WGS) entry which is preliminary data.</text>
</comment>
<gene>
    <name evidence="3" type="ORF">CKAN_01284500</name>
</gene>
<dbReference type="PANTHER" id="PTHR32166:SF123">
    <property type="entry name" value="BED-TYPE DOMAIN-CONTAINING PROTEIN"/>
    <property type="match status" value="1"/>
</dbReference>
<dbReference type="AlphaFoldDB" id="A0A3S3NPP3"/>
<dbReference type="InterPro" id="IPR007021">
    <property type="entry name" value="DUF659"/>
</dbReference>
<evidence type="ECO:0000256" key="1">
    <source>
        <dbReference type="SAM" id="MobiDB-lite"/>
    </source>
</evidence>
<organism evidence="3 4">
    <name type="scientific">Cinnamomum micranthum f. kanehirae</name>
    <dbReference type="NCBI Taxonomy" id="337451"/>
    <lineage>
        <taxon>Eukaryota</taxon>
        <taxon>Viridiplantae</taxon>
        <taxon>Streptophyta</taxon>
        <taxon>Embryophyta</taxon>
        <taxon>Tracheophyta</taxon>
        <taxon>Spermatophyta</taxon>
        <taxon>Magnoliopsida</taxon>
        <taxon>Magnoliidae</taxon>
        <taxon>Laurales</taxon>
        <taxon>Lauraceae</taxon>
        <taxon>Cinnamomum</taxon>
    </lineage>
</organism>
<dbReference type="PANTHER" id="PTHR32166">
    <property type="entry name" value="OSJNBA0013A04.12 PROTEIN"/>
    <property type="match status" value="1"/>
</dbReference>
<sequence>MKNLMRVANVQRIDSSEDDSDGGGDEERALRRAMRASREQFASKQARMDETQGGAGSSRAPPDPYQDTTWRGTLIHSYIGPKVKNWHKYAVEIVTDNAANFQAGAKKLREKHRSIIWVPCAAHYIDRILEDIGKLDGVRDTIDEGKMVTTLIYNHQFMTDLLREMNDGREILRPGITHFDTQFVAIESLCRAKANIMQMWTSRAYVNSDFSRQPLASRVQQIVLEEDFWNRVERIADLLQPRLGLETSRW</sequence>
<evidence type="ECO:0000313" key="4">
    <source>
        <dbReference type="Proteomes" id="UP000283530"/>
    </source>
</evidence>
<protein>
    <recommendedName>
        <fullName evidence="2">DUF659 domain-containing protein</fullName>
    </recommendedName>
</protein>
<name>A0A3S3NPP3_9MAGN</name>
<evidence type="ECO:0000313" key="3">
    <source>
        <dbReference type="EMBL" id="RWR84059.1"/>
    </source>
</evidence>
<accession>A0A3S3NPP3</accession>
<dbReference type="OrthoDB" id="1934493at2759"/>
<keyword evidence="4" id="KW-1185">Reference proteome</keyword>
<dbReference type="EMBL" id="QPKB01000005">
    <property type="protein sequence ID" value="RWR84059.1"/>
    <property type="molecule type" value="Genomic_DNA"/>
</dbReference>
<evidence type="ECO:0000259" key="2">
    <source>
        <dbReference type="Pfam" id="PF04937"/>
    </source>
</evidence>
<dbReference type="STRING" id="337451.A0A3S3NPP3"/>
<reference evidence="3 4" key="1">
    <citation type="journal article" date="2019" name="Nat. Plants">
        <title>Stout camphor tree genome fills gaps in understanding of flowering plant genome evolution.</title>
        <authorList>
            <person name="Chaw S.M."/>
            <person name="Liu Y.C."/>
            <person name="Wu Y.W."/>
            <person name="Wang H.Y."/>
            <person name="Lin C.I."/>
            <person name="Wu C.S."/>
            <person name="Ke H.M."/>
            <person name="Chang L.Y."/>
            <person name="Hsu C.Y."/>
            <person name="Yang H.T."/>
            <person name="Sudianto E."/>
            <person name="Hsu M.H."/>
            <person name="Wu K.P."/>
            <person name="Wang L.N."/>
            <person name="Leebens-Mack J.H."/>
            <person name="Tsai I.J."/>
        </authorList>
    </citation>
    <scope>NUCLEOTIDE SEQUENCE [LARGE SCALE GENOMIC DNA]</scope>
    <source>
        <strain evidence="4">cv. Chaw 1501</strain>
        <tissue evidence="3">Young leaves</tissue>
    </source>
</reference>
<feature type="domain" description="DUF659" evidence="2">
    <location>
        <begin position="89"/>
        <end position="148"/>
    </location>
</feature>
<dbReference type="SUPFAM" id="SSF53098">
    <property type="entry name" value="Ribonuclease H-like"/>
    <property type="match status" value="1"/>
</dbReference>